<feature type="binding site" evidence="10">
    <location>
        <begin position="200"/>
        <end position="207"/>
    </location>
    <ligand>
        <name>ATP</name>
        <dbReference type="ChEBI" id="CHEBI:30616"/>
    </ligand>
</feature>
<keyword evidence="5" id="KW-0802">TPR repeat</keyword>
<dbReference type="Gene3D" id="1.10.3290.10">
    <property type="entry name" value="Fido-like domain"/>
    <property type="match status" value="1"/>
</dbReference>
<evidence type="ECO:0000313" key="12">
    <source>
        <dbReference type="EMBL" id="SMC23762.1"/>
    </source>
</evidence>
<dbReference type="SUPFAM" id="SSF140931">
    <property type="entry name" value="Fic-like"/>
    <property type="match status" value="1"/>
</dbReference>
<evidence type="ECO:0000256" key="7">
    <source>
        <dbReference type="ARBA" id="ARBA00022989"/>
    </source>
</evidence>
<evidence type="ECO:0000256" key="1">
    <source>
        <dbReference type="ARBA" id="ARBA00004167"/>
    </source>
</evidence>
<keyword evidence="13" id="KW-1185">Reference proteome</keyword>
<evidence type="ECO:0000256" key="3">
    <source>
        <dbReference type="ARBA" id="ARBA00022737"/>
    </source>
</evidence>
<evidence type="ECO:0000256" key="10">
    <source>
        <dbReference type="PIRSR" id="PIRSR640198-2"/>
    </source>
</evidence>
<comment type="subcellular location">
    <subcellularLocation>
        <location evidence="1">Membrane</location>
        <topology evidence="1">Single-pass membrane protein</topology>
    </subcellularLocation>
</comment>
<evidence type="ECO:0000259" key="11">
    <source>
        <dbReference type="PROSITE" id="PS51459"/>
    </source>
</evidence>
<evidence type="ECO:0000256" key="8">
    <source>
        <dbReference type="ARBA" id="ARBA00023136"/>
    </source>
</evidence>
<gene>
    <name evidence="12" type="ORF">SAMN02746041_01838</name>
</gene>
<dbReference type="OrthoDB" id="9813719at2"/>
<feature type="binding site" evidence="10">
    <location>
        <begin position="238"/>
        <end position="239"/>
    </location>
    <ligand>
        <name>ATP</name>
        <dbReference type="ChEBI" id="CHEBI:30616"/>
    </ligand>
</feature>
<name>A0A1W1XIV5_9BACT</name>
<dbReference type="Pfam" id="PF02661">
    <property type="entry name" value="Fic"/>
    <property type="match status" value="1"/>
</dbReference>
<protein>
    <submittedName>
        <fullName evidence="12">Fic family protein</fullName>
    </submittedName>
</protein>
<dbReference type="STRING" id="1121390.SAMN02746041_01838"/>
<keyword evidence="8" id="KW-0472">Membrane</keyword>
<keyword evidence="7" id="KW-1133">Transmembrane helix</keyword>
<feature type="domain" description="Fido" evidence="11">
    <location>
        <begin position="108"/>
        <end position="265"/>
    </location>
</feature>
<keyword evidence="2" id="KW-0812">Transmembrane</keyword>
<accession>A0A1W1XIV5</accession>
<dbReference type="InterPro" id="IPR036597">
    <property type="entry name" value="Fido-like_dom_sf"/>
</dbReference>
<dbReference type="EMBL" id="FWXF01000008">
    <property type="protein sequence ID" value="SMC23762.1"/>
    <property type="molecule type" value="Genomic_DNA"/>
</dbReference>
<dbReference type="AlphaFoldDB" id="A0A1W1XIV5"/>
<dbReference type="GO" id="GO:0005524">
    <property type="term" value="F:ATP binding"/>
    <property type="evidence" value="ECO:0007669"/>
    <property type="project" value="UniProtKB-KW"/>
</dbReference>
<proteinExistence type="predicted"/>
<dbReference type="InterPro" id="IPR036390">
    <property type="entry name" value="WH_DNA-bd_sf"/>
</dbReference>
<dbReference type="InterPro" id="IPR040198">
    <property type="entry name" value="Fido_containing"/>
</dbReference>
<dbReference type="Proteomes" id="UP000192783">
    <property type="component" value="Unassembled WGS sequence"/>
</dbReference>
<dbReference type="SUPFAM" id="SSF46785">
    <property type="entry name" value="Winged helix' DNA-binding domain"/>
    <property type="match status" value="1"/>
</dbReference>
<keyword evidence="3" id="KW-0677">Repeat</keyword>
<evidence type="ECO:0000256" key="6">
    <source>
        <dbReference type="ARBA" id="ARBA00022840"/>
    </source>
</evidence>
<dbReference type="GO" id="GO:0016020">
    <property type="term" value="C:membrane"/>
    <property type="evidence" value="ECO:0007669"/>
    <property type="project" value="UniProtKB-SubCell"/>
</dbReference>
<reference evidence="12 13" key="1">
    <citation type="submission" date="2017-04" db="EMBL/GenBank/DDBJ databases">
        <authorList>
            <person name="Afonso C.L."/>
            <person name="Miller P.J."/>
            <person name="Scott M.A."/>
            <person name="Spackman E."/>
            <person name="Goraichik I."/>
            <person name="Dimitrov K.M."/>
            <person name="Suarez D.L."/>
            <person name="Swayne D.E."/>
        </authorList>
    </citation>
    <scope>NUCLEOTIDE SEQUENCE [LARGE SCALE GENOMIC DNA]</scope>
    <source>
        <strain evidence="12 13">DSM 13146</strain>
    </source>
</reference>
<evidence type="ECO:0000256" key="2">
    <source>
        <dbReference type="ARBA" id="ARBA00022692"/>
    </source>
</evidence>
<dbReference type="InterPro" id="IPR003812">
    <property type="entry name" value="Fido"/>
</dbReference>
<evidence type="ECO:0000256" key="5">
    <source>
        <dbReference type="ARBA" id="ARBA00022803"/>
    </source>
</evidence>
<dbReference type="PANTHER" id="PTHR13504:SF34">
    <property type="entry name" value="PROTEIN ADENYLYLTRANSFERASE FICD"/>
    <property type="match status" value="1"/>
</dbReference>
<evidence type="ECO:0000256" key="9">
    <source>
        <dbReference type="PIRSR" id="PIRSR640198-1"/>
    </source>
</evidence>
<evidence type="ECO:0000313" key="13">
    <source>
        <dbReference type="Proteomes" id="UP000192783"/>
    </source>
</evidence>
<sequence>MRSFERNFLEKQPIPHSLLRTIRLLGEYRGKETLFTQQTPQVLESLRQVAIIQSTESSNRIEGIEAPPERIKKLVEHKTTPKNRSEQEIAGYRDALATIHANHANMPFTIGVVLQLHRDLYQFVPQQGGRWKMTDNEISETRPDGTKVIRFKPTPAHQTPDAMERLHVLFKQEWEKGEVDPLLLIPAYILDFLCIHPFTDGNGRMARLLTLLLLYQAGFEVGRYISLEQLIENQREGYYDALYKSSQGWHQGEHSLLPWWEYFLGVMLLGAYREFERRTGELTSAHGAKSEMVLAAIRKLPRTFRYADLAQACPNVSRPTIKRVLARLREDGSVECIKSGRDAIWEKKGSRTS</sequence>
<keyword evidence="4 10" id="KW-0547">Nucleotide-binding</keyword>
<dbReference type="RefSeq" id="WP_084057577.1">
    <property type="nucleotide sequence ID" value="NZ_FWXF01000008.1"/>
</dbReference>
<evidence type="ECO:0000256" key="4">
    <source>
        <dbReference type="ARBA" id="ARBA00022741"/>
    </source>
</evidence>
<organism evidence="12 13">
    <name type="scientific">Desulfacinum hydrothermale DSM 13146</name>
    <dbReference type="NCBI Taxonomy" id="1121390"/>
    <lineage>
        <taxon>Bacteria</taxon>
        <taxon>Pseudomonadati</taxon>
        <taxon>Thermodesulfobacteriota</taxon>
        <taxon>Syntrophobacteria</taxon>
        <taxon>Syntrophobacterales</taxon>
        <taxon>Syntrophobacteraceae</taxon>
        <taxon>Desulfacinum</taxon>
    </lineage>
</organism>
<dbReference type="PROSITE" id="PS51459">
    <property type="entry name" value="FIDO"/>
    <property type="match status" value="1"/>
</dbReference>
<dbReference type="PANTHER" id="PTHR13504">
    <property type="entry name" value="FIDO DOMAIN-CONTAINING PROTEIN DDB_G0283145"/>
    <property type="match status" value="1"/>
</dbReference>
<keyword evidence="6 10" id="KW-0067">ATP-binding</keyword>
<feature type="active site" evidence="9">
    <location>
        <position position="196"/>
    </location>
</feature>